<sequence length="162" mass="18598">MKKVNRRSFFSTTLKATAAASLPLSFSTNLPEDTRSKPNLFAGKPGVIDTNVNLFDWPFRKLKYGETDALLAKLSKHRVEKAWAGSFEALFHKDINGVNERLAKECKQKGKGMLLPFGTVNLAWPDWEEDLRRCDEVYKMPGVRIYPIYQTFDPSHPDFENW</sequence>
<dbReference type="Proteomes" id="UP000014962">
    <property type="component" value="Unassembled WGS sequence"/>
</dbReference>
<feature type="signal peptide" evidence="1">
    <location>
        <begin position="1"/>
        <end position="18"/>
    </location>
</feature>
<evidence type="ECO:0000313" key="3">
    <source>
        <dbReference type="Proteomes" id="UP000014962"/>
    </source>
</evidence>
<name>S7VJK2_9FLAO</name>
<dbReference type="SUPFAM" id="SSF51556">
    <property type="entry name" value="Metallo-dependent hydrolases"/>
    <property type="match status" value="1"/>
</dbReference>
<dbReference type="InterPro" id="IPR032466">
    <property type="entry name" value="Metal_Hydrolase"/>
</dbReference>
<organism evidence="2 3">
    <name type="scientific">Winogradskyella psychrotolerans RS-3</name>
    <dbReference type="NCBI Taxonomy" id="641526"/>
    <lineage>
        <taxon>Bacteria</taxon>
        <taxon>Pseudomonadati</taxon>
        <taxon>Bacteroidota</taxon>
        <taxon>Flavobacteriia</taxon>
        <taxon>Flavobacteriales</taxon>
        <taxon>Flavobacteriaceae</taxon>
        <taxon>Winogradskyella</taxon>
    </lineage>
</organism>
<comment type="caution">
    <text evidence="2">The sequence shown here is derived from an EMBL/GenBank/DDBJ whole genome shotgun (WGS) entry which is preliminary data.</text>
</comment>
<dbReference type="Gene3D" id="3.20.20.140">
    <property type="entry name" value="Metal-dependent hydrolases"/>
    <property type="match status" value="1"/>
</dbReference>
<protein>
    <recommendedName>
        <fullName evidence="4">Amidohydrolase-related domain-containing protein</fullName>
    </recommendedName>
</protein>
<accession>S7VJK2</accession>
<dbReference type="OrthoDB" id="9779198at2"/>
<gene>
    <name evidence="2" type="ORF">ADIWIN_3785</name>
</gene>
<keyword evidence="1" id="KW-0732">Signal</keyword>
<feature type="chain" id="PRO_5004546164" description="Amidohydrolase-related domain-containing protein" evidence="1">
    <location>
        <begin position="19"/>
        <end position="162"/>
    </location>
</feature>
<dbReference type="AlphaFoldDB" id="S7VJK2"/>
<dbReference type="eggNOG" id="COG2159">
    <property type="taxonomic scope" value="Bacteria"/>
</dbReference>
<reference evidence="2 3" key="1">
    <citation type="journal article" date="2013" name="Genome Announc.">
        <title>Draft Genome Sequence of Winogradskyella psychrotolerans RS-3T, Isolated from the Marine Transect of Kongsfjorden, Ny-Alesund, Svalbard, Arctic Ocean.</title>
        <authorList>
            <person name="Kumar Pinnaka A."/>
            <person name="Ara S."/>
            <person name="Singh A."/>
            <person name="Shivaji S."/>
        </authorList>
    </citation>
    <scope>NUCLEOTIDE SEQUENCE [LARGE SCALE GENOMIC DNA]</scope>
    <source>
        <strain evidence="2 3">RS-3</strain>
    </source>
</reference>
<evidence type="ECO:0000256" key="1">
    <source>
        <dbReference type="SAM" id="SignalP"/>
    </source>
</evidence>
<evidence type="ECO:0000313" key="2">
    <source>
        <dbReference type="EMBL" id="EPR70141.1"/>
    </source>
</evidence>
<keyword evidence="3" id="KW-1185">Reference proteome</keyword>
<proteinExistence type="predicted"/>
<dbReference type="RefSeq" id="WP_020898276.1">
    <property type="nucleotide sequence ID" value="NZ_ATMR01000202.1"/>
</dbReference>
<evidence type="ECO:0008006" key="4">
    <source>
        <dbReference type="Google" id="ProtNLM"/>
    </source>
</evidence>
<dbReference type="EMBL" id="ATMR01000202">
    <property type="protein sequence ID" value="EPR70141.1"/>
    <property type="molecule type" value="Genomic_DNA"/>
</dbReference>
<dbReference type="STRING" id="641526.ADIWIN_3785"/>